<keyword evidence="3" id="KW-0804">Transcription</keyword>
<evidence type="ECO:0000313" key="5">
    <source>
        <dbReference type="EMBL" id="AKJ68503.1"/>
    </source>
</evidence>
<dbReference type="GO" id="GO:0003700">
    <property type="term" value="F:DNA-binding transcription factor activity"/>
    <property type="evidence" value="ECO:0007669"/>
    <property type="project" value="InterPro"/>
</dbReference>
<dbReference type="SMART" id="SM00342">
    <property type="entry name" value="HTH_ARAC"/>
    <property type="match status" value="1"/>
</dbReference>
<dbReference type="InterPro" id="IPR018060">
    <property type="entry name" value="HTH_AraC"/>
</dbReference>
<keyword evidence="6" id="KW-1185">Reference proteome</keyword>
<dbReference type="KEGG" id="ptx:ABW99_10060"/>
<dbReference type="Pfam" id="PF12833">
    <property type="entry name" value="HTH_18"/>
    <property type="match status" value="1"/>
</dbReference>
<dbReference type="OrthoDB" id="9809338at2"/>
<dbReference type="InterPro" id="IPR050204">
    <property type="entry name" value="AraC_XylS_family_regulators"/>
</dbReference>
<dbReference type="PROSITE" id="PS01124">
    <property type="entry name" value="HTH_ARAC_FAMILY_2"/>
    <property type="match status" value="1"/>
</dbReference>
<dbReference type="STRING" id="445709.ABW99_10060"/>
<evidence type="ECO:0000256" key="2">
    <source>
        <dbReference type="ARBA" id="ARBA00023125"/>
    </source>
</evidence>
<evidence type="ECO:0000256" key="1">
    <source>
        <dbReference type="ARBA" id="ARBA00023015"/>
    </source>
</evidence>
<dbReference type="PATRIC" id="fig|445709.3.peg.2150"/>
<dbReference type="PROSITE" id="PS00041">
    <property type="entry name" value="HTH_ARAC_FAMILY_1"/>
    <property type="match status" value="1"/>
</dbReference>
<evidence type="ECO:0000259" key="4">
    <source>
        <dbReference type="PROSITE" id="PS01124"/>
    </source>
</evidence>
<name>A0A0G3EN64_9BURK</name>
<feature type="domain" description="HTH araC/xylS-type" evidence="4">
    <location>
        <begin position="153"/>
        <end position="251"/>
    </location>
</feature>
<dbReference type="GO" id="GO:0043565">
    <property type="term" value="F:sequence-specific DNA binding"/>
    <property type="evidence" value="ECO:0007669"/>
    <property type="project" value="InterPro"/>
</dbReference>
<dbReference type="RefSeq" id="WP_047214348.1">
    <property type="nucleotide sequence ID" value="NZ_CP011568.3"/>
</dbReference>
<sequence length="254" mass="28569">MSHSSSHTAAPAVLEVRHYEPLQNSDLHEHHQVVIGLAGRMEIALPGSAGEITARRGCVIPASVRHDYRGERRNSQLVLDLPVSRHTDGPLFDDARFFTLDRDLVHLVHFIAENTQRHPQRQALRLRGCHLLLDALNERLSPQRTDARRLDVAKIDQFMRSRLDEPVTTAQLAGLTGLSPRRFHDCFVAAAGTTPYRYLLRLRLERAATLLRQNTMPLSDIALAVGFNDQSALTHAFRAAYGMPPAQWRKQAMA</sequence>
<accession>A0A0G3EN64</accession>
<evidence type="ECO:0000313" key="6">
    <source>
        <dbReference type="Proteomes" id="UP000036700"/>
    </source>
</evidence>
<reference evidence="6" key="1">
    <citation type="submission" date="2015-06" db="EMBL/GenBank/DDBJ databases">
        <authorList>
            <person name="Lim Y.L."/>
            <person name="Ee R."/>
            <person name="Yong D."/>
            <person name="How K.Y."/>
            <person name="Yin W.F."/>
            <person name="Chan K.G."/>
        </authorList>
    </citation>
    <scope>NUCLEOTIDE SEQUENCE [LARGE SCALE GENOMIC DNA]</scope>
    <source>
        <strain evidence="6">DSM 25325</strain>
    </source>
</reference>
<dbReference type="AlphaFoldDB" id="A0A0G3EN64"/>
<dbReference type="InterPro" id="IPR009057">
    <property type="entry name" value="Homeodomain-like_sf"/>
</dbReference>
<dbReference type="Gene3D" id="1.10.10.60">
    <property type="entry name" value="Homeodomain-like"/>
    <property type="match status" value="2"/>
</dbReference>
<dbReference type="PANTHER" id="PTHR46796:SF10">
    <property type="entry name" value="TRANSCRIPTIONAL ACTIVATOR FEAR"/>
    <property type="match status" value="1"/>
</dbReference>
<proteinExistence type="predicted"/>
<organism evidence="5 6">
    <name type="scientific">Pandoraea thiooxydans</name>
    <dbReference type="NCBI Taxonomy" id="445709"/>
    <lineage>
        <taxon>Bacteria</taxon>
        <taxon>Pseudomonadati</taxon>
        <taxon>Pseudomonadota</taxon>
        <taxon>Betaproteobacteria</taxon>
        <taxon>Burkholderiales</taxon>
        <taxon>Burkholderiaceae</taxon>
        <taxon>Pandoraea</taxon>
    </lineage>
</organism>
<dbReference type="SUPFAM" id="SSF46689">
    <property type="entry name" value="Homeodomain-like"/>
    <property type="match status" value="2"/>
</dbReference>
<keyword evidence="2" id="KW-0238">DNA-binding</keyword>
<dbReference type="EMBL" id="CP011568">
    <property type="protein sequence ID" value="AKJ68503.1"/>
    <property type="molecule type" value="Genomic_DNA"/>
</dbReference>
<dbReference type="Proteomes" id="UP000036700">
    <property type="component" value="Chromosome"/>
</dbReference>
<dbReference type="InterPro" id="IPR018062">
    <property type="entry name" value="HTH_AraC-typ_CS"/>
</dbReference>
<evidence type="ECO:0000256" key="3">
    <source>
        <dbReference type="ARBA" id="ARBA00023163"/>
    </source>
</evidence>
<gene>
    <name evidence="5" type="ORF">ABW99_10060</name>
</gene>
<protein>
    <recommendedName>
        <fullName evidence="4">HTH araC/xylS-type domain-containing protein</fullName>
    </recommendedName>
</protein>
<dbReference type="PANTHER" id="PTHR46796">
    <property type="entry name" value="HTH-TYPE TRANSCRIPTIONAL ACTIVATOR RHAS-RELATED"/>
    <property type="match status" value="1"/>
</dbReference>
<keyword evidence="1" id="KW-0805">Transcription regulation</keyword>